<evidence type="ECO:0000259" key="1">
    <source>
        <dbReference type="Pfam" id="PF01345"/>
    </source>
</evidence>
<dbReference type="Pfam" id="PF01345">
    <property type="entry name" value="DUF11"/>
    <property type="match status" value="1"/>
</dbReference>
<dbReference type="NCBIfam" id="TIGR01451">
    <property type="entry name" value="B_ant_repeat"/>
    <property type="match status" value="1"/>
</dbReference>
<comment type="caution">
    <text evidence="2">The sequence shown here is derived from an EMBL/GenBank/DDBJ whole genome shotgun (WGS) entry which is preliminary data.</text>
</comment>
<dbReference type="Proteomes" id="UP000092420">
    <property type="component" value="Unassembled WGS sequence"/>
</dbReference>
<dbReference type="EMBL" id="LNJB01000001">
    <property type="protein sequence ID" value="KYC55434.1"/>
    <property type="molecule type" value="Genomic_DNA"/>
</dbReference>
<accession>A0A150JEU6</accession>
<organism evidence="2 3">
    <name type="scientific">Candidatus Methanofastidiosum methylothiophilum</name>
    <dbReference type="NCBI Taxonomy" id="1705564"/>
    <lineage>
        <taxon>Archaea</taxon>
        <taxon>Methanobacteriati</taxon>
        <taxon>Methanobacteriota</taxon>
        <taxon>Stenosarchaea group</taxon>
        <taxon>Candidatus Methanofastidiosia</taxon>
        <taxon>Candidatus Methanofastidiosales</taxon>
        <taxon>Candidatus Methanofastidiosaceae</taxon>
        <taxon>Candidatus Methanofastidiosum</taxon>
    </lineage>
</organism>
<gene>
    <name evidence="2" type="ORF">AN188_00084</name>
</gene>
<evidence type="ECO:0000313" key="2">
    <source>
        <dbReference type="EMBL" id="KYC55434.1"/>
    </source>
</evidence>
<sequence length="390" mass="41984">MKKLSIFLTILVFLINFSLLFVSAQIIDVSIDGNSTVYMCYPYDYNVTLRNNSVNQSATNINYVITLPIGFNTTDPLAYNISSLGPGISNKIKIHVDTLCSAQGGNISVNGTYDYNNTHAIFTTTKPISLYQGAVTIEKTPSTQNATLEENVSWTITVKSTGLGPIENVLITDTLGQGLKYISSSPAGALDSPGTYKWTSNEVPALSHMNPNDEVKIELKAKVIECNNLTNLAKVSWGCEPGCLGQETIASIAFQPNPPKIDYILPTFNLTYCGTGNKFTIPITNTGGTAYDFNLSADFGPLTVTNITSPSGASYSGGKFILGNVPNGTTNLTFDLTPMGSWCSDLPSGVVIFEPLLLQITILRSVLLLSIKILISSQITISGTMLIYHP</sequence>
<dbReference type="InterPro" id="IPR001434">
    <property type="entry name" value="OmcB-like_DUF11"/>
</dbReference>
<reference evidence="2 3" key="1">
    <citation type="journal article" date="2016" name="ISME J.">
        <title>Chasing the elusive Euryarchaeota class WSA2: genomes reveal a uniquely fastidious methyl-reducing methanogen.</title>
        <authorList>
            <person name="Nobu M.K."/>
            <person name="Narihiro T."/>
            <person name="Kuroda K."/>
            <person name="Mei R."/>
            <person name="Liu W.T."/>
        </authorList>
    </citation>
    <scope>NUCLEOTIDE SEQUENCE [LARGE SCALE GENOMIC DNA]</scope>
    <source>
        <strain evidence="2">ADurb1013_Bin02101</strain>
    </source>
</reference>
<feature type="domain" description="DUF11" evidence="1">
    <location>
        <begin position="136"/>
        <end position="236"/>
    </location>
</feature>
<dbReference type="PANTHER" id="PTHR34819">
    <property type="entry name" value="LARGE CYSTEINE-RICH PERIPLASMIC PROTEIN OMCB"/>
    <property type="match status" value="1"/>
</dbReference>
<name>A0A150JEU6_9EURY</name>
<proteinExistence type="predicted"/>
<evidence type="ECO:0000313" key="3">
    <source>
        <dbReference type="Proteomes" id="UP000092420"/>
    </source>
</evidence>
<dbReference type="InterPro" id="IPR051172">
    <property type="entry name" value="Chlamydia_OmcB"/>
</dbReference>
<dbReference type="AlphaFoldDB" id="A0A150JEU6"/>
<protein>
    <recommendedName>
        <fullName evidence="1">DUF11 domain-containing protein</fullName>
    </recommendedName>
</protein>
<dbReference type="InterPro" id="IPR047589">
    <property type="entry name" value="DUF11_rpt"/>
</dbReference>